<dbReference type="InterPro" id="IPR038441">
    <property type="entry name" value="THAP_Znf_sf"/>
</dbReference>
<dbReference type="OrthoDB" id="7312725at2759"/>
<dbReference type="PROSITE" id="PS50950">
    <property type="entry name" value="ZF_THAP"/>
    <property type="match status" value="1"/>
</dbReference>
<dbReference type="AlphaFoldDB" id="A0A6P7F3E9"/>
<feature type="coiled-coil region" evidence="6">
    <location>
        <begin position="690"/>
        <end position="724"/>
    </location>
</feature>
<feature type="domain" description="THAP-type" evidence="7">
    <location>
        <begin position="1"/>
        <end position="79"/>
    </location>
</feature>
<sequence length="753" mass="85307">MVRSCSAFGCTTRSSKTEYVFRFPMNFEEKKKDWENALGRKGFSATRNSGVCYKHFRPEDFKQNRTRVNLKHNAVPSIFKQSSKCLKTKENKPRRLLCVSRQIQKVKPVQSQHVPSNSTKENKPRTVLDKNASVSSTKQIPKVEPVQCQSVASISTKENKPIRVYRNASVSSTKQISKVEPVQSQGVPSNSTCSTAVENEERIVIDNDDDIDCNISIKETVQSQSVPSTTTKENKPRRVYKNASVLFTRQIPKVEPVQRQNVPNTSTCSTAMENREIMAVDNDDDVDCNITTEKTVQSQRVPSTTTKENKPRRRCKIVSVVSTRQIPKVEPVQRQNVPNTSTCSTAMESREIMAVDNDDDVDCNITTEKTVQSQRVPSTTTKENKPRRRCKIVSVVSTRQIPKVEPVQRQNVPNTSTCSTAMESREIMAVDNDDDVDCNITTEKTVQSQRVPSTTTKENKPRRVCKIVSVVSTRQIPKVEPIQSQSMPSTSTCSTAVENEGRVVVDNDNDFVCDVTIKNTVQSQSVPSTTTYSTAMENREIMMVDKVDDVDSDVSIKKTVQSHNVPSNSTKENKPRRVYKIASVLSTRQIPKVEPVQTPSVPSTTIKESKSIRVYRNTISNMRQIPKIESVQIQSVPSTSTCSTTVENEERMMITNDDIDSYVSIKDEFERLKKCEKDWRKLKIRYILNLGKLQKKIRTLNQKLRRKNKKLDKMKELIKSFKGKSLVDMELGQRLNNDFAGMNEDALEIFIEN</sequence>
<evidence type="ECO:0000256" key="3">
    <source>
        <dbReference type="ARBA" id="ARBA00022833"/>
    </source>
</evidence>
<evidence type="ECO:0000256" key="1">
    <source>
        <dbReference type="ARBA" id="ARBA00022723"/>
    </source>
</evidence>
<keyword evidence="3" id="KW-0862">Zinc</keyword>
<dbReference type="PANTHER" id="PTHR47120">
    <property type="entry name" value="THAP DOMAIN-CONTAINING PROTEIN 3"/>
    <property type="match status" value="1"/>
</dbReference>
<dbReference type="GO" id="GO:0003677">
    <property type="term" value="F:DNA binding"/>
    <property type="evidence" value="ECO:0007669"/>
    <property type="project" value="UniProtKB-UniRule"/>
</dbReference>
<evidence type="ECO:0000256" key="6">
    <source>
        <dbReference type="SAM" id="Coils"/>
    </source>
</evidence>
<evidence type="ECO:0000259" key="7">
    <source>
        <dbReference type="PROSITE" id="PS50950"/>
    </source>
</evidence>
<dbReference type="SMART" id="SM00692">
    <property type="entry name" value="DM3"/>
    <property type="match status" value="1"/>
</dbReference>
<keyword evidence="4 5" id="KW-0238">DNA-binding</keyword>
<name>A0A6P7F3E9_DIAVI</name>
<dbReference type="Gene3D" id="6.20.210.20">
    <property type="entry name" value="THAP domain"/>
    <property type="match status" value="1"/>
</dbReference>
<evidence type="ECO:0000256" key="2">
    <source>
        <dbReference type="ARBA" id="ARBA00022771"/>
    </source>
</evidence>
<keyword evidence="1" id="KW-0479">Metal-binding</keyword>
<evidence type="ECO:0000256" key="5">
    <source>
        <dbReference type="PROSITE-ProRule" id="PRU00309"/>
    </source>
</evidence>
<dbReference type="InParanoid" id="A0A6P7F3E9"/>
<gene>
    <name evidence="8" type="primary">LOC114325944</name>
</gene>
<keyword evidence="6" id="KW-0175">Coiled coil</keyword>
<accession>A0A6P7F3E9</accession>
<organism evidence="8">
    <name type="scientific">Diabrotica virgifera virgifera</name>
    <name type="common">western corn rootworm</name>
    <dbReference type="NCBI Taxonomy" id="50390"/>
    <lineage>
        <taxon>Eukaryota</taxon>
        <taxon>Metazoa</taxon>
        <taxon>Ecdysozoa</taxon>
        <taxon>Arthropoda</taxon>
        <taxon>Hexapoda</taxon>
        <taxon>Insecta</taxon>
        <taxon>Pterygota</taxon>
        <taxon>Neoptera</taxon>
        <taxon>Endopterygota</taxon>
        <taxon>Coleoptera</taxon>
        <taxon>Polyphaga</taxon>
        <taxon>Cucujiformia</taxon>
        <taxon>Chrysomeloidea</taxon>
        <taxon>Chrysomelidae</taxon>
        <taxon>Galerucinae</taxon>
        <taxon>Diabroticina</taxon>
        <taxon>Diabroticites</taxon>
        <taxon>Diabrotica</taxon>
    </lineage>
</organism>
<dbReference type="PANTHER" id="PTHR47120:SF1">
    <property type="entry name" value="THAP DOMAIN-CONTAINING PROTEIN 3"/>
    <property type="match status" value="1"/>
</dbReference>
<evidence type="ECO:0000256" key="4">
    <source>
        <dbReference type="ARBA" id="ARBA00023125"/>
    </source>
</evidence>
<dbReference type="GO" id="GO:0008270">
    <property type="term" value="F:zinc ion binding"/>
    <property type="evidence" value="ECO:0007669"/>
    <property type="project" value="UniProtKB-KW"/>
</dbReference>
<dbReference type="InterPro" id="IPR026520">
    <property type="entry name" value="THAP3"/>
</dbReference>
<keyword evidence="2 5" id="KW-0863">Zinc-finger</keyword>
<evidence type="ECO:0000313" key="8">
    <source>
        <dbReference type="RefSeq" id="XP_028129901.1"/>
    </source>
</evidence>
<dbReference type="InterPro" id="IPR006612">
    <property type="entry name" value="THAP_Znf"/>
</dbReference>
<dbReference type="KEGG" id="dvv:114325944"/>
<dbReference type="Pfam" id="PF05485">
    <property type="entry name" value="THAP"/>
    <property type="match status" value="1"/>
</dbReference>
<protein>
    <submittedName>
        <fullName evidence="8">Uncharacterized protein LOC114325944</fullName>
    </submittedName>
</protein>
<dbReference type="SMART" id="SM00980">
    <property type="entry name" value="THAP"/>
    <property type="match status" value="1"/>
</dbReference>
<proteinExistence type="predicted"/>
<dbReference type="SUPFAM" id="SSF57716">
    <property type="entry name" value="Glucocorticoid receptor-like (DNA-binding domain)"/>
    <property type="match status" value="1"/>
</dbReference>
<reference evidence="8" key="1">
    <citation type="submission" date="2025-08" db="UniProtKB">
        <authorList>
            <consortium name="RefSeq"/>
        </authorList>
    </citation>
    <scope>IDENTIFICATION</scope>
    <source>
        <tissue evidence="8">Whole insect</tissue>
    </source>
</reference>
<dbReference type="RefSeq" id="XP_028129901.1">
    <property type="nucleotide sequence ID" value="XM_028274100.1"/>
</dbReference>